<keyword evidence="3" id="KW-0479">Metal-binding</keyword>
<keyword evidence="2" id="KW-0519">Myristate</keyword>
<evidence type="ECO:0000313" key="9">
    <source>
        <dbReference type="Proteomes" id="UP000009168"/>
    </source>
</evidence>
<keyword evidence="4" id="KW-0677">Repeat</keyword>
<comment type="similarity">
    <text evidence="1">Belongs to the recoverin family.</text>
</comment>
<evidence type="ECO:0000256" key="6">
    <source>
        <dbReference type="ARBA" id="ARBA00023288"/>
    </source>
</evidence>
<gene>
    <name evidence="8" type="ORF">TTHERM_00218660</name>
</gene>
<organism evidence="8 9">
    <name type="scientific">Tetrahymena thermophila (strain SB210)</name>
    <dbReference type="NCBI Taxonomy" id="312017"/>
    <lineage>
        <taxon>Eukaryota</taxon>
        <taxon>Sar</taxon>
        <taxon>Alveolata</taxon>
        <taxon>Ciliophora</taxon>
        <taxon>Intramacronucleata</taxon>
        <taxon>Oligohymenophorea</taxon>
        <taxon>Hymenostomatida</taxon>
        <taxon>Tetrahymenina</taxon>
        <taxon>Tetrahymenidae</taxon>
        <taxon>Tetrahymena</taxon>
    </lineage>
</organism>
<evidence type="ECO:0000256" key="3">
    <source>
        <dbReference type="ARBA" id="ARBA00022723"/>
    </source>
</evidence>
<dbReference type="GO" id="GO:0005509">
    <property type="term" value="F:calcium ion binding"/>
    <property type="evidence" value="ECO:0007669"/>
    <property type="project" value="InterPro"/>
</dbReference>
<dbReference type="InterPro" id="IPR002048">
    <property type="entry name" value="EF_hand_dom"/>
</dbReference>
<evidence type="ECO:0000259" key="7">
    <source>
        <dbReference type="PROSITE" id="PS50222"/>
    </source>
</evidence>
<dbReference type="PANTHER" id="PTHR23055:SF178">
    <property type="entry name" value="NEUROCALCIN HOMOLOG"/>
    <property type="match status" value="1"/>
</dbReference>
<dbReference type="AlphaFoldDB" id="I7LVX6"/>
<dbReference type="InterPro" id="IPR028846">
    <property type="entry name" value="Recoverin"/>
</dbReference>
<dbReference type="Gene3D" id="1.10.238.10">
    <property type="entry name" value="EF-hand"/>
    <property type="match status" value="1"/>
</dbReference>
<keyword evidence="5" id="KW-0106">Calcium</keyword>
<proteinExistence type="inferred from homology"/>
<accession>I7LVX6</accession>
<feature type="domain" description="EF-hand" evidence="7">
    <location>
        <begin position="121"/>
        <end position="156"/>
    </location>
</feature>
<evidence type="ECO:0000256" key="5">
    <source>
        <dbReference type="ARBA" id="ARBA00022837"/>
    </source>
</evidence>
<dbReference type="GeneID" id="7838217"/>
<reference evidence="9" key="1">
    <citation type="journal article" date="2006" name="PLoS Biol.">
        <title>Macronuclear genome sequence of the ciliate Tetrahymena thermophila, a model eukaryote.</title>
        <authorList>
            <person name="Eisen J.A."/>
            <person name="Coyne R.S."/>
            <person name="Wu M."/>
            <person name="Wu D."/>
            <person name="Thiagarajan M."/>
            <person name="Wortman J.R."/>
            <person name="Badger J.H."/>
            <person name="Ren Q."/>
            <person name="Amedeo P."/>
            <person name="Jones K.M."/>
            <person name="Tallon L.J."/>
            <person name="Delcher A.L."/>
            <person name="Salzberg S.L."/>
            <person name="Silva J.C."/>
            <person name="Haas B.J."/>
            <person name="Majoros W.H."/>
            <person name="Farzad M."/>
            <person name="Carlton J.M."/>
            <person name="Smith R.K. Jr."/>
            <person name="Garg J."/>
            <person name="Pearlman R.E."/>
            <person name="Karrer K.M."/>
            <person name="Sun L."/>
            <person name="Manning G."/>
            <person name="Elde N.C."/>
            <person name="Turkewitz A.P."/>
            <person name="Asai D.J."/>
            <person name="Wilkes D.E."/>
            <person name="Wang Y."/>
            <person name="Cai H."/>
            <person name="Collins K."/>
            <person name="Stewart B.A."/>
            <person name="Lee S.R."/>
            <person name="Wilamowska K."/>
            <person name="Weinberg Z."/>
            <person name="Ruzzo W.L."/>
            <person name="Wloga D."/>
            <person name="Gaertig J."/>
            <person name="Frankel J."/>
            <person name="Tsao C.-C."/>
            <person name="Gorovsky M.A."/>
            <person name="Keeling P.J."/>
            <person name="Waller R.F."/>
            <person name="Patron N.J."/>
            <person name="Cherry J.M."/>
            <person name="Stover N.A."/>
            <person name="Krieger C.J."/>
            <person name="del Toro C."/>
            <person name="Ryder H.F."/>
            <person name="Williamson S.C."/>
            <person name="Barbeau R.A."/>
            <person name="Hamilton E.P."/>
            <person name="Orias E."/>
        </authorList>
    </citation>
    <scope>NUCLEOTIDE SEQUENCE [LARGE SCALE GENOMIC DNA]</scope>
    <source>
        <strain evidence="9">SB210</strain>
    </source>
</reference>
<dbReference type="RefSeq" id="XP_001020538.4">
    <property type="nucleotide sequence ID" value="XM_001020538.4"/>
</dbReference>
<dbReference type="STRING" id="312017.I7LVX6"/>
<dbReference type="KEGG" id="tet:TTHERM_00218660"/>
<evidence type="ECO:0000256" key="2">
    <source>
        <dbReference type="ARBA" id="ARBA00022707"/>
    </source>
</evidence>
<protein>
    <submittedName>
        <fullName evidence="8">EF hand protein</fullName>
    </submittedName>
</protein>
<dbReference type="eggNOG" id="ENOG502SRFF">
    <property type="taxonomic scope" value="Eukaryota"/>
</dbReference>
<dbReference type="SUPFAM" id="SSF47473">
    <property type="entry name" value="EF-hand"/>
    <property type="match status" value="1"/>
</dbReference>
<dbReference type="PROSITE" id="PS00018">
    <property type="entry name" value="EF_HAND_1"/>
    <property type="match status" value="1"/>
</dbReference>
<evidence type="ECO:0000313" key="8">
    <source>
        <dbReference type="EMBL" id="EAS00293.4"/>
    </source>
</evidence>
<dbReference type="InterPro" id="IPR011992">
    <property type="entry name" value="EF-hand-dom_pair"/>
</dbReference>
<dbReference type="InParanoid" id="I7LVX6"/>
<evidence type="ECO:0000256" key="4">
    <source>
        <dbReference type="ARBA" id="ARBA00022737"/>
    </source>
</evidence>
<keyword evidence="9" id="KW-1185">Reference proteome</keyword>
<evidence type="ECO:0000256" key="1">
    <source>
        <dbReference type="ARBA" id="ARBA00006049"/>
    </source>
</evidence>
<dbReference type="Proteomes" id="UP000009168">
    <property type="component" value="Unassembled WGS sequence"/>
</dbReference>
<dbReference type="PROSITE" id="PS50222">
    <property type="entry name" value="EF_HAND_2"/>
    <property type="match status" value="2"/>
</dbReference>
<name>I7LVX6_TETTS</name>
<dbReference type="EMBL" id="GG662621">
    <property type="protein sequence ID" value="EAS00293.4"/>
    <property type="molecule type" value="Genomic_DNA"/>
</dbReference>
<sequence>MGNNPTKKFNANEVQINNQNNVDPKFEEFIKQAFASQAQNGKLFKHKFNDALAVLENFNIKRIRYTPLGERLFNVFDKVNRFLKLNQQKYSKALFKIANQEKQNYISEEDFLKGLSQLIKDKDYRITYTYKAYDKDNDNKISRKEFIEFIEDSWKAAFMILGESVNKKYGGNQINVQKLNMWAQQNKEHLSQQVAQIFTRLDTQNKGFLDFTSFSQWIKEGNIHSIYATFDQERVEVPINFYQLEKNQ</sequence>
<dbReference type="PANTHER" id="PTHR23055">
    <property type="entry name" value="CALCIUM BINDING PROTEINS"/>
    <property type="match status" value="1"/>
</dbReference>
<feature type="domain" description="EF-hand" evidence="7">
    <location>
        <begin position="189"/>
        <end position="224"/>
    </location>
</feature>
<dbReference type="OrthoDB" id="191686at2759"/>
<keyword evidence="6" id="KW-0449">Lipoprotein</keyword>
<dbReference type="Pfam" id="PF13833">
    <property type="entry name" value="EF-hand_8"/>
    <property type="match status" value="1"/>
</dbReference>
<dbReference type="InterPro" id="IPR018247">
    <property type="entry name" value="EF_Hand_1_Ca_BS"/>
</dbReference>